<dbReference type="InterPro" id="IPR038770">
    <property type="entry name" value="Na+/solute_symporter_sf"/>
</dbReference>
<comment type="subcellular location">
    <subcellularLocation>
        <location evidence="1">Cell membrane</location>
        <topology evidence="1">Multi-pass membrane protein</topology>
    </subcellularLocation>
</comment>
<name>A0A934VM38_9BACT</name>
<evidence type="ECO:0000256" key="2">
    <source>
        <dbReference type="ARBA" id="ARBA00010145"/>
    </source>
</evidence>
<feature type="transmembrane region" description="Helical" evidence="8">
    <location>
        <begin position="68"/>
        <end position="88"/>
    </location>
</feature>
<evidence type="ECO:0000256" key="8">
    <source>
        <dbReference type="SAM" id="Phobius"/>
    </source>
</evidence>
<evidence type="ECO:0000256" key="7">
    <source>
        <dbReference type="ARBA" id="ARBA00023136"/>
    </source>
</evidence>
<dbReference type="GO" id="GO:0055085">
    <property type="term" value="P:transmembrane transport"/>
    <property type="evidence" value="ECO:0007669"/>
    <property type="project" value="InterPro"/>
</dbReference>
<dbReference type="AlphaFoldDB" id="A0A934VM38"/>
<dbReference type="Proteomes" id="UP000604083">
    <property type="component" value="Unassembled WGS sequence"/>
</dbReference>
<proteinExistence type="inferred from homology"/>
<dbReference type="InterPro" id="IPR004776">
    <property type="entry name" value="Mem_transp_PIN-like"/>
</dbReference>
<evidence type="ECO:0000256" key="6">
    <source>
        <dbReference type="ARBA" id="ARBA00022989"/>
    </source>
</evidence>
<feature type="transmembrane region" description="Helical" evidence="8">
    <location>
        <begin position="206"/>
        <end position="226"/>
    </location>
</feature>
<comment type="similarity">
    <text evidence="2">Belongs to the auxin efflux carrier (TC 2.A.69) family.</text>
</comment>
<evidence type="ECO:0000256" key="1">
    <source>
        <dbReference type="ARBA" id="ARBA00004651"/>
    </source>
</evidence>
<keyword evidence="5 8" id="KW-0812">Transmembrane</keyword>
<evidence type="ECO:0000256" key="5">
    <source>
        <dbReference type="ARBA" id="ARBA00022692"/>
    </source>
</evidence>
<feature type="transmembrane region" description="Helical" evidence="8">
    <location>
        <begin position="132"/>
        <end position="155"/>
    </location>
</feature>
<dbReference type="Gene3D" id="1.20.1530.20">
    <property type="match status" value="1"/>
</dbReference>
<evidence type="ECO:0000256" key="3">
    <source>
        <dbReference type="ARBA" id="ARBA00022448"/>
    </source>
</evidence>
<feature type="transmembrane region" description="Helical" evidence="8">
    <location>
        <begin position="167"/>
        <end position="186"/>
    </location>
</feature>
<feature type="transmembrane region" description="Helical" evidence="8">
    <location>
        <begin position="37"/>
        <end position="56"/>
    </location>
</feature>
<keyword evidence="10" id="KW-1185">Reference proteome</keyword>
<accession>A0A934VM38</accession>
<dbReference type="PANTHER" id="PTHR36838">
    <property type="entry name" value="AUXIN EFFLUX CARRIER FAMILY PROTEIN"/>
    <property type="match status" value="1"/>
</dbReference>
<sequence>MLSFTTVLQAVLPVYFLVGAGMVLRRAKMLTPEVDGGMLRLVIHFLYPCLILDKVLTNELVRVPSVVGWGVGVGFGIIMIGYTFSWLVSRVLGMKRGSGSRSFTLSGGIQNFGYTAIPVLMALFVSEASDDRVLGILFVHSLGVEIAIWVVGVMLLTGKFLQSPRALLNGPIVAIVLGLAGAYSGAWRFFESEGGPLVGVTIRQAMSWLGGCAFPMALILIGATIHDLFGKEKIDWKVALGAVFVRNGVMALVILALAKYLPVIPELKQVLVVQASMPAAVTPILITRIYGGQPQVAMQVIIATSVVALVTMPFVVAWGMAWVF</sequence>
<feature type="transmembrane region" description="Helical" evidence="8">
    <location>
        <begin position="270"/>
        <end position="290"/>
    </location>
</feature>
<dbReference type="PANTHER" id="PTHR36838:SF3">
    <property type="entry name" value="TRANSPORTER AUXIN EFFLUX CARRIER EC FAMILY"/>
    <property type="match status" value="1"/>
</dbReference>
<organism evidence="9 10">
    <name type="scientific">Roseibacillus ishigakijimensis</name>
    <dbReference type="NCBI Taxonomy" id="454146"/>
    <lineage>
        <taxon>Bacteria</taxon>
        <taxon>Pseudomonadati</taxon>
        <taxon>Verrucomicrobiota</taxon>
        <taxon>Verrucomicrobiia</taxon>
        <taxon>Verrucomicrobiales</taxon>
        <taxon>Verrucomicrobiaceae</taxon>
        <taxon>Roseibacillus</taxon>
    </lineage>
</organism>
<keyword evidence="3" id="KW-0813">Transport</keyword>
<gene>
    <name evidence="9" type="ORF">JIN78_14820</name>
</gene>
<keyword evidence="4" id="KW-1003">Cell membrane</keyword>
<dbReference type="RefSeq" id="WP_200392774.1">
    <property type="nucleotide sequence ID" value="NZ_JAENIO010000049.1"/>
</dbReference>
<evidence type="ECO:0000313" key="9">
    <source>
        <dbReference type="EMBL" id="MBK1835339.1"/>
    </source>
</evidence>
<comment type="caution">
    <text evidence="9">The sequence shown here is derived from an EMBL/GenBank/DDBJ whole genome shotgun (WGS) entry which is preliminary data.</text>
</comment>
<keyword evidence="6 8" id="KW-1133">Transmembrane helix</keyword>
<feature type="transmembrane region" description="Helical" evidence="8">
    <location>
        <begin position="238"/>
        <end position="258"/>
    </location>
</feature>
<feature type="transmembrane region" description="Helical" evidence="8">
    <location>
        <begin position="109"/>
        <end position="126"/>
    </location>
</feature>
<dbReference type="GO" id="GO:0005886">
    <property type="term" value="C:plasma membrane"/>
    <property type="evidence" value="ECO:0007669"/>
    <property type="project" value="UniProtKB-SubCell"/>
</dbReference>
<dbReference type="Pfam" id="PF03547">
    <property type="entry name" value="Mem_trans"/>
    <property type="match status" value="2"/>
</dbReference>
<feature type="transmembrane region" description="Helical" evidence="8">
    <location>
        <begin position="6"/>
        <end position="25"/>
    </location>
</feature>
<keyword evidence="7 8" id="KW-0472">Membrane</keyword>
<dbReference type="EMBL" id="JAENIO010000049">
    <property type="protein sequence ID" value="MBK1835339.1"/>
    <property type="molecule type" value="Genomic_DNA"/>
</dbReference>
<evidence type="ECO:0000256" key="4">
    <source>
        <dbReference type="ARBA" id="ARBA00022475"/>
    </source>
</evidence>
<reference evidence="9" key="1">
    <citation type="submission" date="2021-01" db="EMBL/GenBank/DDBJ databases">
        <title>Modified the classification status of verrucomicrobia.</title>
        <authorList>
            <person name="Feng X."/>
        </authorList>
    </citation>
    <scope>NUCLEOTIDE SEQUENCE</scope>
    <source>
        <strain evidence="9">KCTC 12986</strain>
    </source>
</reference>
<feature type="transmembrane region" description="Helical" evidence="8">
    <location>
        <begin position="302"/>
        <end position="323"/>
    </location>
</feature>
<evidence type="ECO:0000313" key="10">
    <source>
        <dbReference type="Proteomes" id="UP000604083"/>
    </source>
</evidence>
<protein>
    <submittedName>
        <fullName evidence="9">AEC family transporter</fullName>
    </submittedName>
</protein>